<feature type="transmembrane region" description="Helical" evidence="9">
    <location>
        <begin position="20"/>
        <end position="42"/>
    </location>
</feature>
<dbReference type="InterPro" id="IPR003010">
    <property type="entry name" value="C-N_Hydrolase"/>
</dbReference>
<dbReference type="CDD" id="cd07571">
    <property type="entry name" value="ALP_N-acyl_transferase"/>
    <property type="match status" value="1"/>
</dbReference>
<dbReference type="PANTHER" id="PTHR38686">
    <property type="entry name" value="APOLIPOPROTEIN N-ACYLTRANSFERASE"/>
    <property type="match status" value="1"/>
</dbReference>
<comment type="subcellular location">
    <subcellularLocation>
        <location evidence="1 9">Cell membrane</location>
        <topology evidence="1 9">Multi-pass membrane protein</topology>
    </subcellularLocation>
</comment>
<dbReference type="GO" id="GO:0005886">
    <property type="term" value="C:plasma membrane"/>
    <property type="evidence" value="ECO:0007669"/>
    <property type="project" value="UniProtKB-SubCell"/>
</dbReference>
<accession>A0A934SQ55</accession>
<feature type="transmembrane region" description="Helical" evidence="9">
    <location>
        <begin position="203"/>
        <end position="222"/>
    </location>
</feature>
<dbReference type="HAMAP" id="MF_01148">
    <property type="entry name" value="Lnt"/>
    <property type="match status" value="1"/>
</dbReference>
<feature type="domain" description="CN hydrolase" evidence="10">
    <location>
        <begin position="235"/>
        <end position="481"/>
    </location>
</feature>
<dbReference type="GO" id="GO:0042158">
    <property type="term" value="P:lipoprotein biosynthetic process"/>
    <property type="evidence" value="ECO:0007669"/>
    <property type="project" value="UniProtKB-UniRule"/>
</dbReference>
<feature type="transmembrane region" description="Helical" evidence="9">
    <location>
        <begin position="63"/>
        <end position="83"/>
    </location>
</feature>
<dbReference type="Proteomes" id="UP000622890">
    <property type="component" value="Unassembled WGS sequence"/>
</dbReference>
<feature type="transmembrane region" description="Helical" evidence="9">
    <location>
        <begin position="95"/>
        <end position="119"/>
    </location>
</feature>
<evidence type="ECO:0000256" key="5">
    <source>
        <dbReference type="ARBA" id="ARBA00022692"/>
    </source>
</evidence>
<evidence type="ECO:0000256" key="4">
    <source>
        <dbReference type="ARBA" id="ARBA00022679"/>
    </source>
</evidence>
<proteinExistence type="inferred from homology"/>
<keyword evidence="4 9" id="KW-0808">Transferase</keyword>
<comment type="similarity">
    <text evidence="2 9">Belongs to the CN hydrolase family. Apolipoprotein N-acyltransferase subfamily.</text>
</comment>
<comment type="function">
    <text evidence="9">Catalyzes the phospholipid dependent N-acylation of the N-terminal cysteine of apolipoprotein, the last step in lipoprotein maturation.</text>
</comment>
<comment type="pathway">
    <text evidence="9">Protein modification; lipoprotein biosynthesis (N-acyl transfer).</text>
</comment>
<evidence type="ECO:0000313" key="11">
    <source>
        <dbReference type="EMBL" id="MBK4733460.1"/>
    </source>
</evidence>
<evidence type="ECO:0000313" key="12">
    <source>
        <dbReference type="Proteomes" id="UP000622890"/>
    </source>
</evidence>
<evidence type="ECO:0000259" key="10">
    <source>
        <dbReference type="PROSITE" id="PS50263"/>
    </source>
</evidence>
<feature type="transmembrane region" description="Helical" evidence="9">
    <location>
        <begin position="131"/>
        <end position="152"/>
    </location>
</feature>
<keyword evidence="5 9" id="KW-0812">Transmembrane</keyword>
<dbReference type="EC" id="2.3.1.269" evidence="9"/>
<feature type="transmembrane region" description="Helical" evidence="9">
    <location>
        <begin position="488"/>
        <end position="510"/>
    </location>
</feature>
<dbReference type="Gene3D" id="3.60.110.10">
    <property type="entry name" value="Carbon-nitrogen hydrolase"/>
    <property type="match status" value="1"/>
</dbReference>
<dbReference type="EMBL" id="JAEPBG010000001">
    <property type="protein sequence ID" value="MBK4733460.1"/>
    <property type="molecule type" value="Genomic_DNA"/>
</dbReference>
<keyword evidence="6 9" id="KW-1133">Transmembrane helix</keyword>
<dbReference type="PANTHER" id="PTHR38686:SF1">
    <property type="entry name" value="APOLIPOPROTEIN N-ACYLTRANSFERASE"/>
    <property type="match status" value="1"/>
</dbReference>
<keyword evidence="8 9" id="KW-0012">Acyltransferase</keyword>
<dbReference type="SUPFAM" id="SSF56317">
    <property type="entry name" value="Carbon-nitrogen hydrolase"/>
    <property type="match status" value="1"/>
</dbReference>
<protein>
    <recommendedName>
        <fullName evidence="9">Apolipoprotein N-acyltransferase</fullName>
        <shortName evidence="9">ALP N-acyltransferase</shortName>
        <ecNumber evidence="9">2.3.1.269</ecNumber>
    </recommendedName>
</protein>
<organism evidence="11 12">
    <name type="scientific">Noviherbaspirillum pedocola</name>
    <dbReference type="NCBI Taxonomy" id="2801341"/>
    <lineage>
        <taxon>Bacteria</taxon>
        <taxon>Pseudomonadati</taxon>
        <taxon>Pseudomonadota</taxon>
        <taxon>Betaproteobacteria</taxon>
        <taxon>Burkholderiales</taxon>
        <taxon>Oxalobacteraceae</taxon>
        <taxon>Noviherbaspirillum</taxon>
    </lineage>
</organism>
<dbReference type="InterPro" id="IPR045378">
    <property type="entry name" value="LNT_N"/>
</dbReference>
<keyword evidence="12" id="KW-1185">Reference proteome</keyword>
<dbReference type="Pfam" id="PF00795">
    <property type="entry name" value="CN_hydrolase"/>
    <property type="match status" value="1"/>
</dbReference>
<evidence type="ECO:0000256" key="3">
    <source>
        <dbReference type="ARBA" id="ARBA00022475"/>
    </source>
</evidence>
<sequence>MLSDSKSPALSSWALSRFAPLAALLAGIAAVAGFAPLGWWPLEIASLALLSWLVSQQVSAVRSALVGWCFSFGWMAAGVYWLYISMHDYGGMPALMAAAAVALLAAWMAAYAALAMWLATRLRLRLSASTATALLLIHPPLWMLGEWLRGWIATGFPWLASGYAHTGSPLAGYAPLVGVYGIGWLAMLVAGCLALAAMRRPRALILGAVLLIAGLPLARIAWTEPQGKPISVRLLQGNVPQEMKFNPEQVPASLALYREMITEARADLIATPETAMPILAQQLPPDYLESLTSFLHDSKSHLVLGVPVSDGPNRYANSALGFGPDSGNHAWRYDKHHLVPFGEFIPPGARWFVDMMNIPLGDFTRGDKLQPPFEASGQWIMPNICYEDLFGEEIADQIAAAHFAKKPEPTMLLNMSNIAWFGDSIALPQHLQISQMRALELRRPMLRATNTGATAVIDARGQVQAELKPFTRGTLAASVQGMHGLTPYIVMGNALPVTAALLLLGGMWLAGRRKPA</sequence>
<name>A0A934SQ55_9BURK</name>
<reference evidence="11" key="1">
    <citation type="submission" date="2021-01" db="EMBL/GenBank/DDBJ databases">
        <title>Genome sequence of strain Noviherbaspirillum sp. DKR-6.</title>
        <authorList>
            <person name="Chaudhary D.K."/>
        </authorList>
    </citation>
    <scope>NUCLEOTIDE SEQUENCE</scope>
    <source>
        <strain evidence="11">DKR-6</strain>
    </source>
</reference>
<gene>
    <name evidence="9 11" type="primary">lnt</name>
    <name evidence="11" type="ORF">JJB74_02410</name>
</gene>
<keyword evidence="7 9" id="KW-0472">Membrane</keyword>
<dbReference type="NCBIfam" id="TIGR00546">
    <property type="entry name" value="lnt"/>
    <property type="match status" value="1"/>
</dbReference>
<feature type="transmembrane region" description="Helical" evidence="9">
    <location>
        <begin position="172"/>
        <end position="196"/>
    </location>
</feature>
<keyword evidence="3 9" id="KW-1003">Cell membrane</keyword>
<evidence type="ECO:0000256" key="1">
    <source>
        <dbReference type="ARBA" id="ARBA00004651"/>
    </source>
</evidence>
<dbReference type="Pfam" id="PF20154">
    <property type="entry name" value="LNT_N"/>
    <property type="match status" value="1"/>
</dbReference>
<evidence type="ECO:0000256" key="7">
    <source>
        <dbReference type="ARBA" id="ARBA00023136"/>
    </source>
</evidence>
<dbReference type="AlphaFoldDB" id="A0A934SQ55"/>
<dbReference type="GO" id="GO:0016410">
    <property type="term" value="F:N-acyltransferase activity"/>
    <property type="evidence" value="ECO:0007669"/>
    <property type="project" value="UniProtKB-UniRule"/>
</dbReference>
<comment type="catalytic activity">
    <reaction evidence="9">
        <text>N-terminal S-1,2-diacyl-sn-glyceryl-L-cysteinyl-[lipoprotein] + a glycerophospholipid = N-acyl-S-1,2-diacyl-sn-glyceryl-L-cysteinyl-[lipoprotein] + a 2-acyl-sn-glycero-3-phospholipid + H(+)</text>
        <dbReference type="Rhea" id="RHEA:48228"/>
        <dbReference type="Rhea" id="RHEA-COMP:14681"/>
        <dbReference type="Rhea" id="RHEA-COMP:14684"/>
        <dbReference type="ChEBI" id="CHEBI:15378"/>
        <dbReference type="ChEBI" id="CHEBI:136912"/>
        <dbReference type="ChEBI" id="CHEBI:140656"/>
        <dbReference type="ChEBI" id="CHEBI:140657"/>
        <dbReference type="ChEBI" id="CHEBI:140660"/>
        <dbReference type="EC" id="2.3.1.269"/>
    </reaction>
</comment>
<dbReference type="PROSITE" id="PS50263">
    <property type="entry name" value="CN_HYDROLASE"/>
    <property type="match status" value="1"/>
</dbReference>
<dbReference type="RefSeq" id="WP_200590219.1">
    <property type="nucleotide sequence ID" value="NZ_JAEPBG010000001.1"/>
</dbReference>
<evidence type="ECO:0000256" key="8">
    <source>
        <dbReference type="ARBA" id="ARBA00023315"/>
    </source>
</evidence>
<dbReference type="InterPro" id="IPR036526">
    <property type="entry name" value="C-N_Hydrolase_sf"/>
</dbReference>
<comment type="caution">
    <text evidence="11">The sequence shown here is derived from an EMBL/GenBank/DDBJ whole genome shotgun (WGS) entry which is preliminary data.</text>
</comment>
<dbReference type="InterPro" id="IPR004563">
    <property type="entry name" value="Apolipo_AcylTrfase"/>
</dbReference>
<evidence type="ECO:0000256" key="9">
    <source>
        <dbReference type="HAMAP-Rule" id="MF_01148"/>
    </source>
</evidence>
<evidence type="ECO:0000256" key="6">
    <source>
        <dbReference type="ARBA" id="ARBA00022989"/>
    </source>
</evidence>
<evidence type="ECO:0000256" key="2">
    <source>
        <dbReference type="ARBA" id="ARBA00010065"/>
    </source>
</evidence>